<evidence type="ECO:0000256" key="3">
    <source>
        <dbReference type="ARBA" id="ARBA00022475"/>
    </source>
</evidence>
<evidence type="ECO:0000256" key="8">
    <source>
        <dbReference type="ARBA" id="ARBA00023136"/>
    </source>
</evidence>
<evidence type="ECO:0000256" key="6">
    <source>
        <dbReference type="ARBA" id="ARBA00023053"/>
    </source>
</evidence>
<feature type="transmembrane region" description="Helical" evidence="11">
    <location>
        <begin position="6"/>
        <end position="27"/>
    </location>
</feature>
<evidence type="ECO:0000256" key="1">
    <source>
        <dbReference type="ARBA" id="ARBA00004651"/>
    </source>
</evidence>
<evidence type="ECO:0000256" key="11">
    <source>
        <dbReference type="SAM" id="Phobius"/>
    </source>
</evidence>
<dbReference type="GO" id="GO:0015385">
    <property type="term" value="F:sodium:proton antiporter activity"/>
    <property type="evidence" value="ECO:0007669"/>
    <property type="project" value="InterPro"/>
</dbReference>
<dbReference type="OrthoDB" id="441412at2759"/>
<reference evidence="13" key="1">
    <citation type="submission" date="2013-12" db="EMBL/GenBank/DDBJ databases">
        <authorList>
            <person name="Omoto C.K."/>
            <person name="Sibley D."/>
            <person name="Venepally P."/>
            <person name="Hadjithomas M."/>
            <person name="Karamycheva S."/>
            <person name="Brunk B."/>
            <person name="Roos D."/>
            <person name="Caler E."/>
            <person name="Lorenzi H."/>
        </authorList>
    </citation>
    <scope>NUCLEOTIDE SEQUENCE</scope>
</reference>
<keyword evidence="6" id="KW-0915">Sodium</keyword>
<dbReference type="PANTHER" id="PTHR10110:SF86">
    <property type="entry name" value="SODIUM_HYDROGEN EXCHANGER 7"/>
    <property type="match status" value="1"/>
</dbReference>
<dbReference type="GO" id="GO:0051453">
    <property type="term" value="P:regulation of intracellular pH"/>
    <property type="evidence" value="ECO:0007669"/>
    <property type="project" value="TreeGrafter"/>
</dbReference>
<dbReference type="GeneID" id="22913648"/>
<gene>
    <name evidence="13" type="ORF">GNI_102750</name>
</gene>
<protein>
    <submittedName>
        <fullName evidence="13">Sodium/hydrogen exchanger</fullName>
    </submittedName>
</protein>
<dbReference type="AlphaFoldDB" id="A0A023B4D4"/>
<feature type="region of interest" description="Disordered" evidence="10">
    <location>
        <begin position="625"/>
        <end position="646"/>
    </location>
</feature>
<evidence type="ECO:0000313" key="13">
    <source>
        <dbReference type="EMBL" id="EZG56593.1"/>
    </source>
</evidence>
<keyword evidence="2" id="KW-0813">Transport</keyword>
<feature type="domain" description="Cation/H+ exchanger transmembrane" evidence="12">
    <location>
        <begin position="88"/>
        <end position="449"/>
    </location>
</feature>
<sequence length="663" mass="73286">MDDSHLLSSVLFCSFCVVSGSVIQWGVSKLKRCRPPVSILWFLYGSLICLVDLLLVKSHREVGSDGSVLEVVEGSNLFQLGVAEGSRLPHNAIYFVVLPILLYDATQQVDWYHFRRNLRNGCWLAIAGVVLQVFIVGPLMYFCFPDSRGSFSACLMVAAAVGATDPIAVLSVLNSMEAPESLSSLFDCESLINDGTAVFLFTFFKSIATHSAEVNFQSATSEFFRLLLLGPLIGLCVGALLYRFVRHFRFHVYDITLLIIGVSYLVFFVAEVYAKTSGPLAIVAYGLYFKSYDRAAFESETHAAHKSFVKGLGVAMTSFVFIVSGITCIRIFWDTCNDDKNLIIQDMYATASARPVFSTSATSRLSYLWEVPLFYLLCHIARTLMVLVFAPLIRLDLGSFTWKECVLLVWGGLRGGVCLIIALLIEQDDTISVDTSRRAALYLASFTCLNLLINGTTFELLYKYLQPYEANPFKAIYLLKVLKIIDNEFEDEAKLLRDHYWLFQPNPFHNNDPNGPNGPNGGCPDDHPPGAVHVLELSKKLVPRLADIKLSSNNGITLHTVPVKKTLMQFRDVGGAEHTLPRSGDADGRPAARRAAGGRDSCGFIGVARQLSERAFAIHELRAPESGGAHSVEPVRPATGPPPRELLPTTLLTRGLQRRLHVP</sequence>
<feature type="region of interest" description="Disordered" evidence="10">
    <location>
        <begin position="507"/>
        <end position="529"/>
    </location>
</feature>
<feature type="transmembrane region" description="Helical" evidence="11">
    <location>
        <begin position="252"/>
        <end position="270"/>
    </location>
</feature>
<keyword evidence="8 11" id="KW-0472">Membrane</keyword>
<keyword evidence="3" id="KW-1003">Cell membrane</keyword>
<keyword evidence="5 11" id="KW-1133">Transmembrane helix</keyword>
<proteinExistence type="predicted"/>
<feature type="transmembrane region" description="Helical" evidence="11">
    <location>
        <begin position="373"/>
        <end position="393"/>
    </location>
</feature>
<dbReference type="eggNOG" id="KOG1965">
    <property type="taxonomic scope" value="Eukaryota"/>
</dbReference>
<keyword evidence="9" id="KW-0739">Sodium transport</keyword>
<feature type="region of interest" description="Disordered" evidence="10">
    <location>
        <begin position="576"/>
        <end position="598"/>
    </location>
</feature>
<dbReference type="InterPro" id="IPR006153">
    <property type="entry name" value="Cation/H_exchanger_TM"/>
</dbReference>
<comment type="subcellular location">
    <subcellularLocation>
        <location evidence="1">Cell membrane</location>
        <topology evidence="1">Multi-pass membrane protein</topology>
    </subcellularLocation>
</comment>
<evidence type="ECO:0000256" key="9">
    <source>
        <dbReference type="ARBA" id="ARBA00023201"/>
    </source>
</evidence>
<feature type="transmembrane region" description="Helical" evidence="11">
    <location>
        <begin position="405"/>
        <end position="425"/>
    </location>
</feature>
<evidence type="ECO:0000313" key="14">
    <source>
        <dbReference type="Proteomes" id="UP000019763"/>
    </source>
</evidence>
<feature type="transmembrane region" description="Helical" evidence="11">
    <location>
        <begin position="312"/>
        <end position="333"/>
    </location>
</feature>
<comment type="caution">
    <text evidence="13">The sequence shown here is derived from an EMBL/GenBank/DDBJ whole genome shotgun (WGS) entry which is preliminary data.</text>
</comment>
<feature type="transmembrane region" description="Helical" evidence="11">
    <location>
        <begin position="223"/>
        <end position="245"/>
    </location>
</feature>
<dbReference type="GO" id="GO:0015386">
    <property type="term" value="F:potassium:proton antiporter activity"/>
    <property type="evidence" value="ECO:0007669"/>
    <property type="project" value="TreeGrafter"/>
</dbReference>
<feature type="transmembrane region" description="Helical" evidence="11">
    <location>
        <begin position="39"/>
        <end position="56"/>
    </location>
</feature>
<evidence type="ECO:0000256" key="2">
    <source>
        <dbReference type="ARBA" id="ARBA00022448"/>
    </source>
</evidence>
<dbReference type="Pfam" id="PF00999">
    <property type="entry name" value="Na_H_Exchanger"/>
    <property type="match status" value="1"/>
</dbReference>
<dbReference type="GO" id="GO:0098719">
    <property type="term" value="P:sodium ion import across plasma membrane"/>
    <property type="evidence" value="ECO:0007669"/>
    <property type="project" value="TreeGrafter"/>
</dbReference>
<feature type="transmembrane region" description="Helical" evidence="11">
    <location>
        <begin position="151"/>
        <end position="173"/>
    </location>
</feature>
<evidence type="ECO:0000259" key="12">
    <source>
        <dbReference type="Pfam" id="PF00999"/>
    </source>
</evidence>
<dbReference type="PANTHER" id="PTHR10110">
    <property type="entry name" value="SODIUM/HYDROGEN EXCHANGER"/>
    <property type="match status" value="1"/>
</dbReference>
<dbReference type="Proteomes" id="UP000019763">
    <property type="component" value="Unassembled WGS sequence"/>
</dbReference>
<feature type="transmembrane region" description="Helical" evidence="11">
    <location>
        <begin position="440"/>
        <end position="462"/>
    </location>
</feature>
<evidence type="ECO:0000256" key="5">
    <source>
        <dbReference type="ARBA" id="ARBA00022989"/>
    </source>
</evidence>
<dbReference type="EMBL" id="AFNH02000768">
    <property type="protein sequence ID" value="EZG56593.1"/>
    <property type="molecule type" value="Genomic_DNA"/>
</dbReference>
<evidence type="ECO:0000256" key="4">
    <source>
        <dbReference type="ARBA" id="ARBA00022692"/>
    </source>
</evidence>
<feature type="compositionally biased region" description="Low complexity" evidence="10">
    <location>
        <begin position="507"/>
        <end position="517"/>
    </location>
</feature>
<keyword evidence="7" id="KW-0406">Ion transport</keyword>
<evidence type="ECO:0000256" key="10">
    <source>
        <dbReference type="SAM" id="MobiDB-lite"/>
    </source>
</evidence>
<dbReference type="InterPro" id="IPR018422">
    <property type="entry name" value="Cation/H_exchanger_CPA1"/>
</dbReference>
<name>A0A023B4D4_GRENI</name>
<keyword evidence="4 11" id="KW-0812">Transmembrane</keyword>
<evidence type="ECO:0000256" key="7">
    <source>
        <dbReference type="ARBA" id="ARBA00023065"/>
    </source>
</evidence>
<keyword evidence="14" id="KW-1185">Reference proteome</keyword>
<dbReference type="RefSeq" id="XP_011131228.1">
    <property type="nucleotide sequence ID" value="XM_011132926.1"/>
</dbReference>
<dbReference type="GO" id="GO:0005886">
    <property type="term" value="C:plasma membrane"/>
    <property type="evidence" value="ECO:0007669"/>
    <property type="project" value="UniProtKB-SubCell"/>
</dbReference>
<organism evidence="13 14">
    <name type="scientific">Gregarina niphandrodes</name>
    <name type="common">Septate eugregarine</name>
    <dbReference type="NCBI Taxonomy" id="110365"/>
    <lineage>
        <taxon>Eukaryota</taxon>
        <taxon>Sar</taxon>
        <taxon>Alveolata</taxon>
        <taxon>Apicomplexa</taxon>
        <taxon>Conoidasida</taxon>
        <taxon>Gregarinasina</taxon>
        <taxon>Eugregarinorida</taxon>
        <taxon>Gregarinidae</taxon>
        <taxon>Gregarina</taxon>
    </lineage>
</organism>
<feature type="transmembrane region" description="Helical" evidence="11">
    <location>
        <begin position="123"/>
        <end position="144"/>
    </location>
</feature>
<dbReference type="VEuPathDB" id="CryptoDB:GNI_102750"/>
<dbReference type="Gene3D" id="6.10.140.1330">
    <property type="match status" value="1"/>
</dbReference>
<accession>A0A023B4D4</accession>